<proteinExistence type="predicted"/>
<dbReference type="PANTHER" id="PTHR28055:SF1">
    <property type="entry name" value="ALTERED INHERITANCE OF MITOCHONDRIA PROTEIN 41, MITOCHONDRIAL"/>
    <property type="match status" value="1"/>
</dbReference>
<accession>A0A2H0UJX0</accession>
<dbReference type="InterPro" id="IPR019004">
    <property type="entry name" value="YqeY/Aim41"/>
</dbReference>
<reference evidence="3" key="1">
    <citation type="submission" date="2017-09" db="EMBL/GenBank/DDBJ databases">
        <title>Depth-based differentiation of microbial function through sediment-hosted aquifers and enrichment of novel symbionts in the deep terrestrial subsurface.</title>
        <authorList>
            <person name="Probst A.J."/>
            <person name="Ladd B."/>
            <person name="Jarett J.K."/>
            <person name="Geller-Mcgrath D.E."/>
            <person name="Sieber C.M.K."/>
            <person name="Emerson J.B."/>
            <person name="Anantharaman K."/>
            <person name="Thomas B.C."/>
            <person name="Malmstrom R."/>
            <person name="Stieglmeier M."/>
            <person name="Klingl A."/>
            <person name="Woyke T."/>
            <person name="Ryan C.M."/>
            <person name="Banfield J.F."/>
        </authorList>
    </citation>
    <scope>NUCLEOTIDE SEQUENCE [LARGE SCALE GENOMIC DNA]</scope>
</reference>
<keyword evidence="1" id="KW-0472">Membrane</keyword>
<dbReference type="Gene3D" id="1.10.10.410">
    <property type="match status" value="1"/>
</dbReference>
<dbReference type="GO" id="GO:0016740">
    <property type="term" value="F:transferase activity"/>
    <property type="evidence" value="ECO:0007669"/>
    <property type="project" value="UniProtKB-KW"/>
</dbReference>
<dbReference type="InterPro" id="IPR023168">
    <property type="entry name" value="GatB_Yqey_C_2"/>
</dbReference>
<dbReference type="AlphaFoldDB" id="A0A2H0UJX0"/>
<evidence type="ECO:0000313" key="3">
    <source>
        <dbReference type="Proteomes" id="UP000229526"/>
    </source>
</evidence>
<dbReference type="Proteomes" id="UP000229526">
    <property type="component" value="Unassembled WGS sequence"/>
</dbReference>
<dbReference type="SUPFAM" id="SSF89095">
    <property type="entry name" value="GatB/YqeY motif"/>
    <property type="match status" value="1"/>
</dbReference>
<dbReference type="GO" id="GO:0016884">
    <property type="term" value="F:carbon-nitrogen ligase activity, with glutamine as amido-N-donor"/>
    <property type="evidence" value="ECO:0007669"/>
    <property type="project" value="InterPro"/>
</dbReference>
<evidence type="ECO:0000313" key="2">
    <source>
        <dbReference type="EMBL" id="PIR86703.1"/>
    </source>
</evidence>
<dbReference type="EMBL" id="PFBD01000028">
    <property type="protein sequence ID" value="PIR86703.1"/>
    <property type="molecule type" value="Genomic_DNA"/>
</dbReference>
<feature type="transmembrane region" description="Helical" evidence="1">
    <location>
        <begin position="12"/>
        <end position="32"/>
    </location>
</feature>
<dbReference type="PANTHER" id="PTHR28055">
    <property type="entry name" value="ALTERED INHERITANCE OF MITOCHONDRIA PROTEIN 41, MITOCHONDRIAL"/>
    <property type="match status" value="1"/>
</dbReference>
<name>A0A2H0UJX0_9BACT</name>
<organism evidence="2 3">
    <name type="scientific">Candidatus Harrisonbacteria bacterium CG10_big_fil_rev_8_21_14_0_10_49_15</name>
    <dbReference type="NCBI Taxonomy" id="1974587"/>
    <lineage>
        <taxon>Bacteria</taxon>
        <taxon>Candidatus Harrisoniibacteriota</taxon>
    </lineage>
</organism>
<keyword evidence="2" id="KW-0808">Transferase</keyword>
<keyword evidence="1" id="KW-0812">Transmembrane</keyword>
<gene>
    <name evidence="2" type="ORF">COU11_04300</name>
</gene>
<keyword evidence="1" id="KW-1133">Transmembrane helix</keyword>
<evidence type="ECO:0000256" key="1">
    <source>
        <dbReference type="SAM" id="Phobius"/>
    </source>
</evidence>
<sequence>MRSKAPAKGALLLKQVFCIIIRIITYNSYYWLILMNLKEQIMADMKVAMKEGDQAKLTVLRGLQAVFSNKLIEKRSSGEDSLSDMEMLAIVMSEAKKRRDSIDAFTQGGRADLAEKETQELKLLEIYLPQQLSREEVEQKVTAILSANPEVTDIGSAMKLVMESLRGQADGKVISEIVKQKFNA</sequence>
<protein>
    <submittedName>
        <fullName evidence="2">Glutamyl-tRNA amidotransferase</fullName>
    </submittedName>
</protein>
<dbReference type="Gene3D" id="1.10.1510.10">
    <property type="entry name" value="Uncharacterised protein YqeY/AIM41 PF09424, N-terminal domain"/>
    <property type="match status" value="1"/>
</dbReference>
<dbReference type="InterPro" id="IPR003789">
    <property type="entry name" value="Asn/Gln_tRNA_amidoTrase-B-like"/>
</dbReference>
<dbReference type="Pfam" id="PF09424">
    <property type="entry name" value="YqeY"/>
    <property type="match status" value="1"/>
</dbReference>
<comment type="caution">
    <text evidence="2">The sequence shown here is derived from an EMBL/GenBank/DDBJ whole genome shotgun (WGS) entry which is preliminary data.</text>
</comment>
<dbReference type="InterPro" id="IPR042184">
    <property type="entry name" value="YqeY/Aim41_N"/>
</dbReference>